<sequence>MDPPKKPPIVFANRVIRMLVDHLVDEEMIIQPNDYTMMRVVFRKAKGSWQRLQGGDIVMARLMAQIAVSWGNMPGREKETETG</sequence>
<proteinExistence type="predicted"/>
<gene>
    <name evidence="1" type="ORF">LCGC14_2483110</name>
</gene>
<protein>
    <submittedName>
        <fullName evidence="1">Uncharacterized protein</fullName>
    </submittedName>
</protein>
<reference evidence="1" key="1">
    <citation type="journal article" date="2015" name="Nature">
        <title>Complex archaea that bridge the gap between prokaryotes and eukaryotes.</title>
        <authorList>
            <person name="Spang A."/>
            <person name="Saw J.H."/>
            <person name="Jorgensen S.L."/>
            <person name="Zaremba-Niedzwiedzka K."/>
            <person name="Martijn J."/>
            <person name="Lind A.E."/>
            <person name="van Eijk R."/>
            <person name="Schleper C."/>
            <person name="Guy L."/>
            <person name="Ettema T.J."/>
        </authorList>
    </citation>
    <scope>NUCLEOTIDE SEQUENCE</scope>
</reference>
<accession>A0A0F9E0Q2</accession>
<dbReference type="EMBL" id="LAZR01039161">
    <property type="protein sequence ID" value="KKL17683.1"/>
    <property type="molecule type" value="Genomic_DNA"/>
</dbReference>
<evidence type="ECO:0000313" key="1">
    <source>
        <dbReference type="EMBL" id="KKL17683.1"/>
    </source>
</evidence>
<organism evidence="1">
    <name type="scientific">marine sediment metagenome</name>
    <dbReference type="NCBI Taxonomy" id="412755"/>
    <lineage>
        <taxon>unclassified sequences</taxon>
        <taxon>metagenomes</taxon>
        <taxon>ecological metagenomes</taxon>
    </lineage>
</organism>
<name>A0A0F9E0Q2_9ZZZZ</name>
<dbReference type="AlphaFoldDB" id="A0A0F9E0Q2"/>
<comment type="caution">
    <text evidence="1">The sequence shown here is derived from an EMBL/GenBank/DDBJ whole genome shotgun (WGS) entry which is preliminary data.</text>
</comment>